<dbReference type="AlphaFoldDB" id="A0A8S8X629"/>
<gene>
    <name evidence="3" type="primary">birA</name>
    <name evidence="3" type="ORF">TMPK1_01700</name>
</gene>
<organism evidence="3 4">
    <name type="scientific">Roseiterribacter gracilis</name>
    <dbReference type="NCBI Taxonomy" id="2812848"/>
    <lineage>
        <taxon>Bacteria</taxon>
        <taxon>Pseudomonadati</taxon>
        <taxon>Pseudomonadota</taxon>
        <taxon>Alphaproteobacteria</taxon>
        <taxon>Rhodospirillales</taxon>
        <taxon>Roseiterribacteraceae</taxon>
        <taxon>Roseiterribacter</taxon>
    </lineage>
</organism>
<dbReference type="InterPro" id="IPR004143">
    <property type="entry name" value="BPL_LPL_catalytic"/>
</dbReference>
<reference evidence="3" key="1">
    <citation type="submission" date="2021-02" db="EMBL/GenBank/DDBJ databases">
        <title>Genome sequence of Rhodospirillales sp. strain TMPK1 isolated from soil.</title>
        <authorList>
            <person name="Nakai R."/>
            <person name="Kusada H."/>
            <person name="Tamaki H."/>
        </authorList>
    </citation>
    <scope>NUCLEOTIDE SEQUENCE</scope>
    <source>
        <strain evidence="3">TMPK1</strain>
    </source>
</reference>
<sequence>MNDLPPGWRHVALGAVDSTQDEAWRLAKNGAPGRTVLTATAQRAGRGRRGRDWESSPGNLHLSILLRAIEHSPHELSFVGGLAVADALDAHTDGVALKWPNDVLVGGRKIAGILLEAEPPVVVLGIGINLARSPNGTSYPATDLRGSVTPQQLLPTLVRAVDARLEEWRTLGFAYVREAWLERAWRLGAKVEIDEKESGRFAGIDSDGALLLDPGLRRVVAGSVRYRQ</sequence>
<evidence type="ECO:0000256" key="1">
    <source>
        <dbReference type="ARBA" id="ARBA00022598"/>
    </source>
</evidence>
<name>A0A8S8X629_9PROT</name>
<dbReference type="GO" id="GO:0005737">
    <property type="term" value="C:cytoplasm"/>
    <property type="evidence" value="ECO:0007669"/>
    <property type="project" value="TreeGrafter"/>
</dbReference>
<dbReference type="SUPFAM" id="SSF55681">
    <property type="entry name" value="Class II aaRS and biotin synthetases"/>
    <property type="match status" value="1"/>
</dbReference>
<dbReference type="InterPro" id="IPR045864">
    <property type="entry name" value="aa-tRNA-synth_II/BPL/LPL"/>
</dbReference>
<dbReference type="GO" id="GO:0004077">
    <property type="term" value="F:biotin--[biotin carboxyl-carrier protein] ligase activity"/>
    <property type="evidence" value="ECO:0007669"/>
    <property type="project" value="InterPro"/>
</dbReference>
<dbReference type="Pfam" id="PF03099">
    <property type="entry name" value="BPL_LplA_LipB"/>
    <property type="match status" value="1"/>
</dbReference>
<dbReference type="EMBL" id="BOPV01000001">
    <property type="protein sequence ID" value="GIL37933.1"/>
    <property type="molecule type" value="Genomic_DNA"/>
</dbReference>
<feature type="domain" description="BPL/LPL catalytic" evidence="2">
    <location>
        <begin position="1"/>
        <end position="173"/>
    </location>
</feature>
<dbReference type="Proteomes" id="UP000681075">
    <property type="component" value="Unassembled WGS sequence"/>
</dbReference>
<accession>A0A8S8X629</accession>
<dbReference type="Gene3D" id="3.30.930.10">
    <property type="entry name" value="Bira Bifunctional Protein, Domain 2"/>
    <property type="match status" value="1"/>
</dbReference>
<dbReference type="PANTHER" id="PTHR12835">
    <property type="entry name" value="BIOTIN PROTEIN LIGASE"/>
    <property type="match status" value="1"/>
</dbReference>
<comment type="caution">
    <text evidence="3">The sequence shown here is derived from an EMBL/GenBank/DDBJ whole genome shotgun (WGS) entry which is preliminary data.</text>
</comment>
<evidence type="ECO:0000313" key="3">
    <source>
        <dbReference type="EMBL" id="GIL37933.1"/>
    </source>
</evidence>
<protein>
    <submittedName>
        <fullName evidence="3">Biotin--[acetyl-CoA-carboxylase] ligase</fullName>
    </submittedName>
</protein>
<evidence type="ECO:0000313" key="4">
    <source>
        <dbReference type="Proteomes" id="UP000681075"/>
    </source>
</evidence>
<dbReference type="InterPro" id="IPR004408">
    <property type="entry name" value="Biotin_CoA_COase_ligase"/>
</dbReference>
<dbReference type="RefSeq" id="WP_420240839.1">
    <property type="nucleotide sequence ID" value="NZ_BOPV01000001.1"/>
</dbReference>
<dbReference type="PROSITE" id="PS51733">
    <property type="entry name" value="BPL_LPL_CATALYTIC"/>
    <property type="match status" value="1"/>
</dbReference>
<dbReference type="PANTHER" id="PTHR12835:SF5">
    <property type="entry name" value="BIOTIN--PROTEIN LIGASE"/>
    <property type="match status" value="1"/>
</dbReference>
<proteinExistence type="predicted"/>
<dbReference type="CDD" id="cd16442">
    <property type="entry name" value="BPL"/>
    <property type="match status" value="1"/>
</dbReference>
<dbReference type="NCBIfam" id="TIGR00121">
    <property type="entry name" value="birA_ligase"/>
    <property type="match status" value="1"/>
</dbReference>
<keyword evidence="4" id="KW-1185">Reference proteome</keyword>
<keyword evidence="1 3" id="KW-0436">Ligase</keyword>
<evidence type="ECO:0000259" key="2">
    <source>
        <dbReference type="PROSITE" id="PS51733"/>
    </source>
</evidence>